<keyword evidence="5 7" id="KW-1133">Transmembrane helix</keyword>
<dbReference type="InterPro" id="IPR011527">
    <property type="entry name" value="ABC1_TM_dom"/>
</dbReference>
<dbReference type="InterPro" id="IPR003439">
    <property type="entry name" value="ABC_transporter-like_ATP-bd"/>
</dbReference>
<feature type="transmembrane region" description="Helical" evidence="7">
    <location>
        <begin position="293"/>
        <end position="312"/>
    </location>
</feature>
<dbReference type="AlphaFoldDB" id="A0A955L2X8"/>
<evidence type="ECO:0000256" key="3">
    <source>
        <dbReference type="ARBA" id="ARBA00022741"/>
    </source>
</evidence>
<protein>
    <submittedName>
        <fullName evidence="10">ABC transporter ATP-binding protein</fullName>
    </submittedName>
</protein>
<dbReference type="GO" id="GO:0015421">
    <property type="term" value="F:ABC-type oligopeptide transporter activity"/>
    <property type="evidence" value="ECO:0007669"/>
    <property type="project" value="TreeGrafter"/>
</dbReference>
<feature type="transmembrane region" description="Helical" evidence="7">
    <location>
        <begin position="157"/>
        <end position="177"/>
    </location>
</feature>
<feature type="domain" description="ABC transporter" evidence="8">
    <location>
        <begin position="360"/>
        <end position="594"/>
    </location>
</feature>
<feature type="transmembrane region" description="Helical" evidence="7">
    <location>
        <begin position="80"/>
        <end position="98"/>
    </location>
</feature>
<organism evidence="10 11">
    <name type="scientific">Candidatus Dojkabacteria bacterium</name>
    <dbReference type="NCBI Taxonomy" id="2099670"/>
    <lineage>
        <taxon>Bacteria</taxon>
        <taxon>Candidatus Dojkabacteria</taxon>
    </lineage>
</organism>
<dbReference type="Gene3D" id="1.20.1560.10">
    <property type="entry name" value="ABC transporter type 1, transmembrane domain"/>
    <property type="match status" value="1"/>
</dbReference>
<evidence type="ECO:0000313" key="10">
    <source>
        <dbReference type="EMBL" id="MCA9381904.1"/>
    </source>
</evidence>
<dbReference type="PANTHER" id="PTHR43394">
    <property type="entry name" value="ATP-DEPENDENT PERMEASE MDL1, MITOCHONDRIAL"/>
    <property type="match status" value="1"/>
</dbReference>
<dbReference type="PROSITE" id="PS50893">
    <property type="entry name" value="ABC_TRANSPORTER_2"/>
    <property type="match status" value="1"/>
</dbReference>
<reference evidence="10" key="1">
    <citation type="submission" date="2020-04" db="EMBL/GenBank/DDBJ databases">
        <authorList>
            <person name="Zhang T."/>
        </authorList>
    </citation>
    <scope>NUCLEOTIDE SEQUENCE</scope>
    <source>
        <strain evidence="10">HKST-UBA10</strain>
    </source>
</reference>
<feature type="transmembrane region" description="Helical" evidence="7">
    <location>
        <begin position="35"/>
        <end position="60"/>
    </location>
</feature>
<dbReference type="Pfam" id="PF00005">
    <property type="entry name" value="ABC_tran"/>
    <property type="match status" value="1"/>
</dbReference>
<feature type="domain" description="ABC transmembrane type-1" evidence="9">
    <location>
        <begin position="40"/>
        <end position="324"/>
    </location>
</feature>
<keyword evidence="3" id="KW-0547">Nucleotide-binding</keyword>
<feature type="transmembrane region" description="Helical" evidence="7">
    <location>
        <begin position="183"/>
        <end position="203"/>
    </location>
</feature>
<dbReference type="SUPFAM" id="SSF52540">
    <property type="entry name" value="P-loop containing nucleoside triphosphate hydrolases"/>
    <property type="match status" value="1"/>
</dbReference>
<keyword evidence="4 10" id="KW-0067">ATP-binding</keyword>
<dbReference type="InterPro" id="IPR039421">
    <property type="entry name" value="Type_1_exporter"/>
</dbReference>
<dbReference type="InterPro" id="IPR003593">
    <property type="entry name" value="AAA+_ATPase"/>
</dbReference>
<gene>
    <name evidence="10" type="ORF">KC660_00670</name>
</gene>
<keyword evidence="6 7" id="KW-0472">Membrane</keyword>
<dbReference type="InterPro" id="IPR036640">
    <property type="entry name" value="ABC1_TM_sf"/>
</dbReference>
<dbReference type="CDD" id="cd07346">
    <property type="entry name" value="ABC_6TM_exporters"/>
    <property type="match status" value="1"/>
</dbReference>
<reference evidence="10" key="2">
    <citation type="journal article" date="2021" name="Microbiome">
        <title>Successional dynamics and alternative stable states in a saline activated sludge microbial community over 9 years.</title>
        <authorList>
            <person name="Wang Y."/>
            <person name="Ye J."/>
            <person name="Ju F."/>
            <person name="Liu L."/>
            <person name="Boyd J.A."/>
            <person name="Deng Y."/>
            <person name="Parks D.H."/>
            <person name="Jiang X."/>
            <person name="Yin X."/>
            <person name="Woodcroft B.J."/>
            <person name="Tyson G.W."/>
            <person name="Hugenholtz P."/>
            <person name="Polz M.F."/>
            <person name="Zhang T."/>
        </authorList>
    </citation>
    <scope>NUCLEOTIDE SEQUENCE</scope>
    <source>
        <strain evidence="10">HKST-UBA10</strain>
    </source>
</reference>
<dbReference type="SMART" id="SM00382">
    <property type="entry name" value="AAA"/>
    <property type="match status" value="1"/>
</dbReference>
<dbReference type="PANTHER" id="PTHR43394:SF1">
    <property type="entry name" value="ATP-BINDING CASSETTE SUB-FAMILY B MEMBER 10, MITOCHONDRIAL"/>
    <property type="match status" value="1"/>
</dbReference>
<evidence type="ECO:0000256" key="4">
    <source>
        <dbReference type="ARBA" id="ARBA00022840"/>
    </source>
</evidence>
<dbReference type="SUPFAM" id="SSF90123">
    <property type="entry name" value="ABC transporter transmembrane region"/>
    <property type="match status" value="1"/>
</dbReference>
<dbReference type="PROSITE" id="PS50929">
    <property type="entry name" value="ABC_TM1F"/>
    <property type="match status" value="1"/>
</dbReference>
<dbReference type="EMBL" id="JAGQLG010000023">
    <property type="protein sequence ID" value="MCA9381904.1"/>
    <property type="molecule type" value="Genomic_DNA"/>
</dbReference>
<evidence type="ECO:0000259" key="9">
    <source>
        <dbReference type="PROSITE" id="PS50929"/>
    </source>
</evidence>
<feature type="transmembrane region" description="Helical" evidence="7">
    <location>
        <begin position="268"/>
        <end position="287"/>
    </location>
</feature>
<accession>A0A955L2X8</accession>
<dbReference type="FunFam" id="3.40.50.300:FF:000218">
    <property type="entry name" value="Multidrug ABC transporter ATP-binding protein"/>
    <property type="match status" value="1"/>
</dbReference>
<dbReference type="PROSITE" id="PS00211">
    <property type="entry name" value="ABC_TRANSPORTER_1"/>
    <property type="match status" value="1"/>
</dbReference>
<evidence type="ECO:0000256" key="1">
    <source>
        <dbReference type="ARBA" id="ARBA00004651"/>
    </source>
</evidence>
<dbReference type="InterPro" id="IPR027417">
    <property type="entry name" value="P-loop_NTPase"/>
</dbReference>
<evidence type="ECO:0000259" key="8">
    <source>
        <dbReference type="PROSITE" id="PS50893"/>
    </source>
</evidence>
<dbReference type="GO" id="GO:0005524">
    <property type="term" value="F:ATP binding"/>
    <property type="evidence" value="ECO:0007669"/>
    <property type="project" value="UniProtKB-KW"/>
</dbReference>
<dbReference type="Pfam" id="PF00664">
    <property type="entry name" value="ABC_membrane"/>
    <property type="match status" value="1"/>
</dbReference>
<comment type="caution">
    <text evidence="10">The sequence shown here is derived from an EMBL/GenBank/DDBJ whole genome shotgun (WGS) entry which is preliminary data.</text>
</comment>
<evidence type="ECO:0000256" key="2">
    <source>
        <dbReference type="ARBA" id="ARBA00022692"/>
    </source>
</evidence>
<keyword evidence="2 7" id="KW-0812">Transmembrane</keyword>
<name>A0A955L2X8_9BACT</name>
<evidence type="ECO:0000256" key="5">
    <source>
        <dbReference type="ARBA" id="ARBA00022989"/>
    </source>
</evidence>
<evidence type="ECO:0000313" key="11">
    <source>
        <dbReference type="Proteomes" id="UP000782843"/>
    </source>
</evidence>
<dbReference type="Proteomes" id="UP000782843">
    <property type="component" value="Unassembled WGS sequence"/>
</dbReference>
<dbReference type="GO" id="GO:0016887">
    <property type="term" value="F:ATP hydrolysis activity"/>
    <property type="evidence" value="ECO:0007669"/>
    <property type="project" value="InterPro"/>
</dbReference>
<dbReference type="Gene3D" id="3.40.50.300">
    <property type="entry name" value="P-loop containing nucleotide triphosphate hydrolases"/>
    <property type="match status" value="1"/>
</dbReference>
<proteinExistence type="predicted"/>
<evidence type="ECO:0000256" key="6">
    <source>
        <dbReference type="ARBA" id="ARBA00023136"/>
    </source>
</evidence>
<dbReference type="InterPro" id="IPR017871">
    <property type="entry name" value="ABC_transporter-like_CS"/>
</dbReference>
<sequence length="597" mass="66660">MKEVKETKKTYKLQELSDTSSKQGGKLLYGYFRPYYLRFALILIVLFISTAISLAIPLLVRRVIDVNLATVPPDIAGLTQTVLFIIFLSLISVVALYFQIRLTGELGQTVLFNIRRDLFNKLQELPLKFYAQNKSGDIIARLTSDVEAISSFLSEGFIRGLGVIFNLVLVIAIMFTVDYKLTLVVLASFLLIVIILVFQGNILRRLTKKSLDIDAGVSNQIQDILNGFRVIKSYGKEEFAFEKFNEANQRYFKSAMYVNTVDSTASPILNTISAIFTIIVVIIAIQQNIAGNLSAGSILAFVIYAGIFYGPLRNISGLWKNIQSGLASSQRIYEILSLKTNILEVEKPYNPNSKDIKGEIKFIDAYFAYDKDEFVLEDINLEIGAGETLAVVGPTGGGKTTFVNLIARLYDPTKGKLLIDGKDVKEWNLGKLRGQIGYLLQDTFLFEDTVLNNLKYNNPKVTKAQAEKVLKDIGADHFIKSMPKGINTKLRANGSNISAGQRQMLAIARLILRDPKILILDEATSNIDTQTEKLIQKAIDYATKGRTAIVIAHRLSTIKNANKVVLIENNRISESGTIQELIDKNGTFAQMWERFNS</sequence>
<comment type="subcellular location">
    <subcellularLocation>
        <location evidence="1">Cell membrane</location>
        <topology evidence="1">Multi-pass membrane protein</topology>
    </subcellularLocation>
</comment>
<dbReference type="GO" id="GO:0005886">
    <property type="term" value="C:plasma membrane"/>
    <property type="evidence" value="ECO:0007669"/>
    <property type="project" value="UniProtKB-SubCell"/>
</dbReference>
<evidence type="ECO:0000256" key="7">
    <source>
        <dbReference type="SAM" id="Phobius"/>
    </source>
</evidence>